<gene>
    <name evidence="8" type="ORF">ACFOPH_14765</name>
</gene>
<dbReference type="Gene3D" id="3.30.870.30">
    <property type="entry name" value="MITD, C-terminal phospholipase D-like domain"/>
    <property type="match status" value="1"/>
</dbReference>
<dbReference type="Proteomes" id="UP001595665">
    <property type="component" value="Unassembled WGS sequence"/>
</dbReference>
<comment type="subcellular location">
    <subcellularLocation>
        <location evidence="1">Membrane</location>
    </subcellularLocation>
</comment>
<dbReference type="Pfam" id="PF00350">
    <property type="entry name" value="Dynamin_N"/>
    <property type="match status" value="1"/>
</dbReference>
<proteinExistence type="predicted"/>
<feature type="domain" description="MITD1 C-terminal phospholipase D-like" evidence="7">
    <location>
        <begin position="789"/>
        <end position="924"/>
    </location>
</feature>
<sequence length="935" mass="104052">MLRWSINSLRETLLHKTLDIKEPTWGIGKDCAKAAESLDTLLKGQTIPDWYKVAVVGRFKAGKSSFVNELLGARLAGEDTSPETAAVTTFRHGPTVKAVIRFVGAEAWQELRKLHQDDPKHVDAHRMKMWSSFDGKARKNSDGEILETFDLAALERMYVKPGGHSLEIILDKPGDKASENNFRRKLKDFTSGTRPHHCLVEGIEISSPSPLLDEGVLLVDTPGLDDTERFRVTLTEKAVEDVDAVLFLTQSGVAYGQSEKDFMLTLLRRGTVKQLIFVITQVDKTYDQHLSAADDNDEDPESLAQRIRREERRIRAEIEATLNELGSEDSPTMRRYREQLGVVGLVFTSARKHRDWKDGKDIAHRIYSDDPGGIEHMKSQLLQLLSTESRLALVSQNIASGAKAALDDLLGTIANRRAALNGIKDGEVAEQRLATFRVEFETVREKFQTAAESDVTILRKNLEAANKRNNHLIEAIGLIADRELGDFETNDVGKHWKTRRSGYWGYMHNLQGRVANRIFPRVQELLSDMTGHFASFVEHFEKHLSALSSSSGALAEKLELGASLPFDLTKTLAGSLDKSLSAANELIATEEQRIISFLDDFVSDEVSEKISAAREKVAEVFGKGTTYNQSNEVRVFYAEVRRLLQEALTNHLQERAAAFAEFLAVEADGVPRNALAEVDATLAGAEQDIKAAATAKIGDERETFERRCEVMVDSIKPVMAACTPLLEVGEEAADSETDLVATISTVIETKSNSYYVEDSEVEWLESTQKEAKESLARFRLSDGESGWPLEKIFSRALLSGCVRIALIDPYLAAPHQVRNLKEFLLIVAEASKPKEIVVVTSGTWNDGNGANVRIMEQVGTDLFRSYGTVLTIKIDPTIHDRYVVCDHGLVYKLGRGLDIYKPAVGLASHRPASRRVRRTDIDVFTTKAFRARAVS</sequence>
<dbReference type="InterPro" id="IPR027417">
    <property type="entry name" value="P-loop_NTPase"/>
</dbReference>
<dbReference type="PANTHER" id="PTHR10465">
    <property type="entry name" value="TRANSMEMBRANE GTPASE FZO1"/>
    <property type="match status" value="1"/>
</dbReference>
<dbReference type="InterPro" id="IPR038113">
    <property type="entry name" value="MITD1_C_sf"/>
</dbReference>
<evidence type="ECO:0000256" key="3">
    <source>
        <dbReference type="ARBA" id="ARBA00022801"/>
    </source>
</evidence>
<evidence type="ECO:0000313" key="9">
    <source>
        <dbReference type="Proteomes" id="UP001595665"/>
    </source>
</evidence>
<dbReference type="SUPFAM" id="SSF52540">
    <property type="entry name" value="P-loop containing nucleoside triphosphate hydrolases"/>
    <property type="match status" value="1"/>
</dbReference>
<evidence type="ECO:0000259" key="7">
    <source>
        <dbReference type="Pfam" id="PF16565"/>
    </source>
</evidence>
<protein>
    <submittedName>
        <fullName evidence="8">Dynamin family protein</fullName>
    </submittedName>
</protein>
<dbReference type="EMBL" id="JBHRVV010000001">
    <property type="protein sequence ID" value="MFC3459496.1"/>
    <property type="molecule type" value="Genomic_DNA"/>
</dbReference>
<evidence type="ECO:0000313" key="8">
    <source>
        <dbReference type="EMBL" id="MFC3459496.1"/>
    </source>
</evidence>
<keyword evidence="4" id="KW-0342">GTP-binding</keyword>
<keyword evidence="5" id="KW-0472">Membrane</keyword>
<keyword evidence="3" id="KW-0378">Hydrolase</keyword>
<dbReference type="InterPro" id="IPR027094">
    <property type="entry name" value="Mitofusin_fam"/>
</dbReference>
<name>A0ABV7PPM9_9BURK</name>
<evidence type="ECO:0000259" key="6">
    <source>
        <dbReference type="Pfam" id="PF00350"/>
    </source>
</evidence>
<evidence type="ECO:0000256" key="5">
    <source>
        <dbReference type="ARBA" id="ARBA00023136"/>
    </source>
</evidence>
<dbReference type="Gene3D" id="3.40.50.300">
    <property type="entry name" value="P-loop containing nucleotide triphosphate hydrolases"/>
    <property type="match status" value="1"/>
</dbReference>
<organism evidence="8 9">
    <name type="scientific">Massilia haematophila</name>
    <dbReference type="NCBI Taxonomy" id="457923"/>
    <lineage>
        <taxon>Bacteria</taxon>
        <taxon>Pseudomonadati</taxon>
        <taxon>Pseudomonadota</taxon>
        <taxon>Betaproteobacteria</taxon>
        <taxon>Burkholderiales</taxon>
        <taxon>Oxalobacteraceae</taxon>
        <taxon>Telluria group</taxon>
        <taxon>Massilia</taxon>
    </lineage>
</organism>
<comment type="caution">
    <text evidence="8">The sequence shown here is derived from an EMBL/GenBank/DDBJ whole genome shotgun (WGS) entry which is preliminary data.</text>
</comment>
<evidence type="ECO:0000256" key="1">
    <source>
        <dbReference type="ARBA" id="ARBA00004370"/>
    </source>
</evidence>
<dbReference type="Pfam" id="PF16565">
    <property type="entry name" value="MIT_C"/>
    <property type="match status" value="1"/>
</dbReference>
<evidence type="ECO:0000256" key="4">
    <source>
        <dbReference type="ARBA" id="ARBA00023134"/>
    </source>
</evidence>
<dbReference type="InterPro" id="IPR045063">
    <property type="entry name" value="Dynamin_N"/>
</dbReference>
<evidence type="ECO:0000256" key="2">
    <source>
        <dbReference type="ARBA" id="ARBA00022741"/>
    </source>
</evidence>
<keyword evidence="9" id="KW-1185">Reference proteome</keyword>
<accession>A0ABV7PPM9</accession>
<dbReference type="InterPro" id="IPR032341">
    <property type="entry name" value="MITD1_C"/>
</dbReference>
<reference evidence="9" key="1">
    <citation type="journal article" date="2019" name="Int. J. Syst. Evol. Microbiol.">
        <title>The Global Catalogue of Microorganisms (GCM) 10K type strain sequencing project: providing services to taxonomists for standard genome sequencing and annotation.</title>
        <authorList>
            <consortium name="The Broad Institute Genomics Platform"/>
            <consortium name="The Broad Institute Genome Sequencing Center for Infectious Disease"/>
            <person name="Wu L."/>
            <person name="Ma J."/>
        </authorList>
    </citation>
    <scope>NUCLEOTIDE SEQUENCE [LARGE SCALE GENOMIC DNA]</scope>
    <source>
        <strain evidence="9">CCM 7480</strain>
    </source>
</reference>
<feature type="domain" description="Dynamin N-terminal" evidence="6">
    <location>
        <begin position="53"/>
        <end position="281"/>
    </location>
</feature>
<dbReference type="RefSeq" id="WP_379736081.1">
    <property type="nucleotide sequence ID" value="NZ_JBHRVV010000001.1"/>
</dbReference>
<dbReference type="PANTHER" id="PTHR10465:SF0">
    <property type="entry name" value="SARCALUMENIN"/>
    <property type="match status" value="1"/>
</dbReference>
<keyword evidence="2" id="KW-0547">Nucleotide-binding</keyword>